<dbReference type="Proteomes" id="UP000000292">
    <property type="component" value="Chromosome"/>
</dbReference>
<feature type="transmembrane region" description="Helical" evidence="7">
    <location>
        <begin position="290"/>
        <end position="310"/>
    </location>
</feature>
<feature type="transmembrane region" description="Helical" evidence="7">
    <location>
        <begin position="101"/>
        <end position="119"/>
    </location>
</feature>
<feature type="transmembrane region" description="Helical" evidence="7">
    <location>
        <begin position="171"/>
        <end position="189"/>
    </location>
</feature>
<feature type="transmembrane region" description="Helical" evidence="7">
    <location>
        <begin position="75"/>
        <end position="95"/>
    </location>
</feature>
<dbReference type="EMBL" id="CP002902">
    <property type="protein sequence ID" value="AEJ44877.1"/>
    <property type="molecule type" value="Genomic_DNA"/>
</dbReference>
<reference evidence="10" key="2">
    <citation type="submission" date="2011-06" db="EMBL/GenBank/DDBJ databases">
        <title>The complete genome sequence of Alicyclobacillus acidocaldarius sp. Tc-4-1.</title>
        <authorList>
            <person name="Chen Y."/>
            <person name="He Y."/>
            <person name="Dong Z."/>
            <person name="Hu S."/>
        </authorList>
    </citation>
    <scope>NUCLEOTIDE SEQUENCE [LARGE SCALE GENOMIC DNA]</scope>
    <source>
        <strain evidence="10">Tc-4-1</strain>
    </source>
</reference>
<evidence type="ECO:0000256" key="7">
    <source>
        <dbReference type="SAM" id="Phobius"/>
    </source>
</evidence>
<keyword evidence="2" id="KW-0813">Transport</keyword>
<organism evidence="9 10">
    <name type="scientific">Alicyclobacillus acidocaldarius (strain Tc-4-1)</name>
    <name type="common">Bacillus acidocaldarius</name>
    <dbReference type="NCBI Taxonomy" id="1048834"/>
    <lineage>
        <taxon>Bacteria</taxon>
        <taxon>Bacillati</taxon>
        <taxon>Bacillota</taxon>
        <taxon>Bacilli</taxon>
        <taxon>Bacillales</taxon>
        <taxon>Alicyclobacillaceae</taxon>
        <taxon>Alicyclobacillus</taxon>
    </lineage>
</organism>
<dbReference type="GO" id="GO:0022857">
    <property type="term" value="F:transmembrane transporter activity"/>
    <property type="evidence" value="ECO:0007669"/>
    <property type="project" value="InterPro"/>
</dbReference>
<dbReference type="PATRIC" id="fig|1048834.4.peg.2838"/>
<feature type="transmembrane region" description="Helical" evidence="7">
    <location>
        <begin position="226"/>
        <end position="247"/>
    </location>
</feature>
<protein>
    <submittedName>
        <fullName evidence="9">Major facilitator superfamily MFS_1</fullName>
    </submittedName>
</protein>
<dbReference type="InterPro" id="IPR036259">
    <property type="entry name" value="MFS_trans_sf"/>
</dbReference>
<reference evidence="9 10" key="1">
    <citation type="journal article" date="2011" name="J. Bacteriol.">
        <title>Complete Genome Sequence of Alicyclobacillus acidocaldarius Strain Tc-4-1.</title>
        <authorList>
            <person name="Chen Y."/>
            <person name="He Y."/>
            <person name="Zhang B."/>
            <person name="Yang J."/>
            <person name="Li W."/>
            <person name="Dong Z."/>
            <person name="Hu S."/>
        </authorList>
    </citation>
    <scope>NUCLEOTIDE SEQUENCE [LARGE SCALE GENOMIC DNA]</scope>
    <source>
        <strain evidence="9 10">Tc-4-1</strain>
    </source>
</reference>
<evidence type="ECO:0000256" key="1">
    <source>
        <dbReference type="ARBA" id="ARBA00004651"/>
    </source>
</evidence>
<dbReference type="HOGENOM" id="CLU_659934_0_0_9"/>
<dbReference type="AlphaFoldDB" id="F8IKW1"/>
<feature type="domain" description="Major facilitator superfamily (MFS) profile" evidence="8">
    <location>
        <begin position="224"/>
        <end position="416"/>
    </location>
</feature>
<dbReference type="PANTHER" id="PTHR23513:SF6">
    <property type="entry name" value="MAJOR FACILITATOR SUPERFAMILY ASSOCIATED DOMAIN-CONTAINING PROTEIN"/>
    <property type="match status" value="1"/>
</dbReference>
<dbReference type="Gene3D" id="1.20.1250.20">
    <property type="entry name" value="MFS general substrate transporter like domains"/>
    <property type="match status" value="2"/>
</dbReference>
<proteinExistence type="predicted"/>
<keyword evidence="6 7" id="KW-0472">Membrane</keyword>
<evidence type="ECO:0000259" key="8">
    <source>
        <dbReference type="PROSITE" id="PS50850"/>
    </source>
</evidence>
<feature type="transmembrane region" description="Helical" evidence="7">
    <location>
        <begin position="44"/>
        <end position="68"/>
    </location>
</feature>
<dbReference type="SUPFAM" id="SSF103473">
    <property type="entry name" value="MFS general substrate transporter"/>
    <property type="match status" value="1"/>
</dbReference>
<evidence type="ECO:0000256" key="2">
    <source>
        <dbReference type="ARBA" id="ARBA00022448"/>
    </source>
</evidence>
<dbReference type="PANTHER" id="PTHR23513">
    <property type="entry name" value="INTEGRAL MEMBRANE EFFLUX PROTEIN-RELATED"/>
    <property type="match status" value="1"/>
</dbReference>
<evidence type="ECO:0000313" key="9">
    <source>
        <dbReference type="EMBL" id="AEJ44877.1"/>
    </source>
</evidence>
<evidence type="ECO:0000313" key="10">
    <source>
        <dbReference type="Proteomes" id="UP000000292"/>
    </source>
</evidence>
<dbReference type="InterPro" id="IPR011701">
    <property type="entry name" value="MFS"/>
</dbReference>
<keyword evidence="4 7" id="KW-0812">Transmembrane</keyword>
<evidence type="ECO:0000256" key="3">
    <source>
        <dbReference type="ARBA" id="ARBA00022475"/>
    </source>
</evidence>
<evidence type="ECO:0000256" key="6">
    <source>
        <dbReference type="ARBA" id="ARBA00023136"/>
    </source>
</evidence>
<feature type="transmembrane region" description="Helical" evidence="7">
    <location>
        <begin position="381"/>
        <end position="401"/>
    </location>
</feature>
<dbReference type="GO" id="GO:0005886">
    <property type="term" value="C:plasma membrane"/>
    <property type="evidence" value="ECO:0007669"/>
    <property type="project" value="UniProtKB-SubCell"/>
</dbReference>
<feature type="transmembrane region" description="Helical" evidence="7">
    <location>
        <begin position="259"/>
        <end position="278"/>
    </location>
</feature>
<comment type="subcellular location">
    <subcellularLocation>
        <location evidence="1">Cell membrane</location>
        <topology evidence="1">Multi-pass membrane protein</topology>
    </subcellularLocation>
</comment>
<sequence length="416" mass="45327">MKGVRLGMGVIARLTWFAKWISLIGDVWFATALIWYWSSTLHQPYILSLLGLAFSLPGILSLFFGVFADRVGGKLLIVSSVWAQALICAGVALAVTDRSRVGLSITLVLIGTLGVLEAIRSNAISVVMSSFISADLRAQFIGLLHSVQSGIQLAARFFAASSLIWLSIQDIALIDCLSFVIAGILYIFLPVPLRKLPSSNEKYFRRSYVLDIIEGWKVIRTDGLSLRLLCVLLLSGPSMAVISGYVAWRIERNLHASSWWYSLSISMEMVGSMGAALLGAKVFRRVARRFGVTWIFLLDFLFMGISAFAMGFFNRIWVIVLCMCLVGVLQAGQNVVAPAYVLASYPKEIIGRAAAVFSTVEAGTQAIGSACMAICAKLLPVPWLFVGAGLLLVVSAPVIFIKLKIKLVTSPTYKNV</sequence>
<accession>F8IKW1</accession>
<feature type="transmembrane region" description="Helical" evidence="7">
    <location>
        <begin position="316"/>
        <end position="342"/>
    </location>
</feature>
<evidence type="ECO:0000256" key="5">
    <source>
        <dbReference type="ARBA" id="ARBA00022989"/>
    </source>
</evidence>
<dbReference type="InterPro" id="IPR020846">
    <property type="entry name" value="MFS_dom"/>
</dbReference>
<feature type="transmembrane region" description="Helical" evidence="7">
    <location>
        <begin position="20"/>
        <end position="38"/>
    </location>
</feature>
<dbReference type="KEGG" id="aad:TC41_2990"/>
<evidence type="ECO:0000256" key="4">
    <source>
        <dbReference type="ARBA" id="ARBA00022692"/>
    </source>
</evidence>
<dbReference type="Pfam" id="PF07690">
    <property type="entry name" value="MFS_1"/>
    <property type="match status" value="1"/>
</dbReference>
<dbReference type="PROSITE" id="PS50850">
    <property type="entry name" value="MFS"/>
    <property type="match status" value="1"/>
</dbReference>
<keyword evidence="5 7" id="KW-1133">Transmembrane helix</keyword>
<name>F8IKW1_ALIAT</name>
<gene>
    <name evidence="9" type="ordered locus">TC41_2990</name>
</gene>
<dbReference type="STRING" id="1048834.TC41_2990"/>
<keyword evidence="3" id="KW-1003">Cell membrane</keyword>